<organism evidence="2 3">
    <name type="scientific">Paenibacillus nanensis</name>
    <dbReference type="NCBI Taxonomy" id="393251"/>
    <lineage>
        <taxon>Bacteria</taxon>
        <taxon>Bacillati</taxon>
        <taxon>Bacillota</taxon>
        <taxon>Bacilli</taxon>
        <taxon>Bacillales</taxon>
        <taxon>Paenibacillaceae</taxon>
        <taxon>Paenibacillus</taxon>
    </lineage>
</organism>
<accession>A0A3A1UUT7</accession>
<dbReference type="OrthoDB" id="337615at2"/>
<dbReference type="RefSeq" id="WP_119600817.1">
    <property type="nucleotide sequence ID" value="NZ_QXQA01000010.1"/>
</dbReference>
<feature type="domain" description="Copper amine oxidase-like N-terminal" evidence="1">
    <location>
        <begin position="47"/>
        <end position="86"/>
    </location>
</feature>
<evidence type="ECO:0000259" key="1">
    <source>
        <dbReference type="Pfam" id="PF07833"/>
    </source>
</evidence>
<protein>
    <submittedName>
        <fullName evidence="2">Copper amine oxidase N-terminal domain-containing protein</fullName>
    </submittedName>
</protein>
<keyword evidence="3" id="KW-1185">Reference proteome</keyword>
<evidence type="ECO:0000313" key="3">
    <source>
        <dbReference type="Proteomes" id="UP000266482"/>
    </source>
</evidence>
<dbReference type="SUPFAM" id="SSF55383">
    <property type="entry name" value="Copper amine oxidase, domain N"/>
    <property type="match status" value="1"/>
</dbReference>
<proteinExistence type="predicted"/>
<dbReference type="AlphaFoldDB" id="A0A3A1UUT7"/>
<comment type="caution">
    <text evidence="2">The sequence shown here is derived from an EMBL/GenBank/DDBJ whole genome shotgun (WGS) entry which is preliminary data.</text>
</comment>
<reference evidence="2 3" key="1">
    <citation type="submission" date="2018-09" db="EMBL/GenBank/DDBJ databases">
        <title>Paenibacillus aracenensis nov. sp. isolated from a cave in southern Spain.</title>
        <authorList>
            <person name="Jurado V."/>
            <person name="Gutierrez-Patricio S."/>
            <person name="Gonzalez-Pimentel J.L."/>
            <person name="Miller A.Z."/>
            <person name="Laiz L."/>
            <person name="Saiz-Jimenez C."/>
        </authorList>
    </citation>
    <scope>NUCLEOTIDE SEQUENCE [LARGE SCALE GENOMIC DNA]</scope>
    <source>
        <strain evidence="2 3">DSM 22867</strain>
    </source>
</reference>
<evidence type="ECO:0000313" key="2">
    <source>
        <dbReference type="EMBL" id="RIX51526.1"/>
    </source>
</evidence>
<dbReference type="EMBL" id="QXQA01000010">
    <property type="protein sequence ID" value="RIX51526.1"/>
    <property type="molecule type" value="Genomic_DNA"/>
</dbReference>
<gene>
    <name evidence="2" type="ORF">D3P08_16595</name>
</gene>
<name>A0A3A1UUT7_9BACL</name>
<dbReference type="InterPro" id="IPR012854">
    <property type="entry name" value="Cu_amine_oxidase-like_N"/>
</dbReference>
<dbReference type="InterPro" id="IPR036582">
    <property type="entry name" value="Mao_N_sf"/>
</dbReference>
<dbReference type="Proteomes" id="UP000266482">
    <property type="component" value="Unassembled WGS sequence"/>
</dbReference>
<dbReference type="Pfam" id="PF07833">
    <property type="entry name" value="Cu_amine_oxidN1"/>
    <property type="match status" value="1"/>
</dbReference>
<sequence length="205" mass="23061">MNKRWIAGILITVGLLAPMTVWAAGNEIKAKLAPHITMLLEGRDIGTPTDLPISYNGKTYVPLRLVSESLGYEVGWDGENYRIDIKVPEEDYPLIKNDAVEIITTEATYDFITSLDSKSFLGGINLDFSYTLTEDVARPPVIVMETLNNDHTVLASETKLLKTKAGTYTDYIIGDKNRLPYSVKTAREDVVKLMTEDYYYRITIK</sequence>